<dbReference type="Proteomes" id="UP001153678">
    <property type="component" value="Unassembled WGS sequence"/>
</dbReference>
<accession>A0A9W4STV6</accession>
<keyword evidence="2" id="KW-0472">Membrane</keyword>
<reference evidence="3" key="1">
    <citation type="submission" date="2022-08" db="EMBL/GenBank/DDBJ databases">
        <authorList>
            <person name="Kallberg Y."/>
            <person name="Tangrot J."/>
            <person name="Rosling A."/>
        </authorList>
    </citation>
    <scope>NUCLEOTIDE SEQUENCE</scope>
    <source>
        <strain evidence="3">Wild A</strain>
    </source>
</reference>
<evidence type="ECO:0000313" key="4">
    <source>
        <dbReference type="Proteomes" id="UP001153678"/>
    </source>
</evidence>
<keyword evidence="4" id="KW-1185">Reference proteome</keyword>
<sequence>MYVYERFWVNQVILILVLLVTLTVGQIPNVTIDENTTGLGALYADSSHPDNTIVFRLARYEAVTGCNEAIIMFRTITAEGIVTPFNLAGEDIADISPTNFCRSPNDVTPKGTPDDSPKGTPDDSPDDSPKGTAKSPAPVPDRIGVLTFADNLILLYFQCGTDVLLTCGNIYLKYDIRTPLQKIRFEEHCTEYNAIRGQNGFLFLCYTGSTLSWQNWVINESLIKRINYGEITEVNESLKGSLVKVFPVGPGSYSVVIGSYKQYTAKNLYIPPIGLAAYFLTSESEFYNGPFNIYYNLGQGETDEVKFAIQVCHAQVGGYGYRCLITIKRDPITKFISIGFSEAGKITSTYEFQSNEVTPTTDIGGTVSLRYGGYCIIVVDNGKFDGIVFNEKGVSGGKWGMPEDINYSTNVGVTYNNTVYGMEQITNATSWRVYFSQQLQNYKSNL</sequence>
<proteinExistence type="predicted"/>
<gene>
    <name evidence="3" type="ORF">FWILDA_LOCUS9999</name>
</gene>
<comment type="caution">
    <text evidence="3">The sequence shown here is derived from an EMBL/GenBank/DDBJ whole genome shotgun (WGS) entry which is preliminary data.</text>
</comment>
<dbReference type="OrthoDB" id="2359104at2759"/>
<evidence type="ECO:0000313" key="3">
    <source>
        <dbReference type="EMBL" id="CAI2181268.1"/>
    </source>
</evidence>
<name>A0A9W4STV6_9GLOM</name>
<feature type="transmembrane region" description="Helical" evidence="2">
    <location>
        <begin position="7"/>
        <end position="27"/>
    </location>
</feature>
<evidence type="ECO:0000256" key="2">
    <source>
        <dbReference type="SAM" id="Phobius"/>
    </source>
</evidence>
<protein>
    <submittedName>
        <fullName evidence="3">8263_t:CDS:1</fullName>
    </submittedName>
</protein>
<dbReference type="EMBL" id="CAMKVN010002475">
    <property type="protein sequence ID" value="CAI2181268.1"/>
    <property type="molecule type" value="Genomic_DNA"/>
</dbReference>
<feature type="compositionally biased region" description="Basic and acidic residues" evidence="1">
    <location>
        <begin position="112"/>
        <end position="121"/>
    </location>
</feature>
<keyword evidence="2" id="KW-1133">Transmembrane helix</keyword>
<organism evidence="3 4">
    <name type="scientific">Funneliformis geosporum</name>
    <dbReference type="NCBI Taxonomy" id="1117311"/>
    <lineage>
        <taxon>Eukaryota</taxon>
        <taxon>Fungi</taxon>
        <taxon>Fungi incertae sedis</taxon>
        <taxon>Mucoromycota</taxon>
        <taxon>Glomeromycotina</taxon>
        <taxon>Glomeromycetes</taxon>
        <taxon>Glomerales</taxon>
        <taxon>Glomeraceae</taxon>
        <taxon>Funneliformis</taxon>
    </lineage>
</organism>
<keyword evidence="2" id="KW-0812">Transmembrane</keyword>
<dbReference type="AlphaFoldDB" id="A0A9W4STV6"/>
<evidence type="ECO:0000256" key="1">
    <source>
        <dbReference type="SAM" id="MobiDB-lite"/>
    </source>
</evidence>
<feature type="region of interest" description="Disordered" evidence="1">
    <location>
        <begin position="98"/>
        <end position="138"/>
    </location>
</feature>